<proteinExistence type="predicted"/>
<dbReference type="InterPro" id="IPR000160">
    <property type="entry name" value="GGDEF_dom"/>
</dbReference>
<feature type="domain" description="GGDEF" evidence="4">
    <location>
        <begin position="407"/>
        <end position="548"/>
    </location>
</feature>
<keyword evidence="3" id="KW-0472">Membrane</keyword>
<dbReference type="GO" id="GO:0005886">
    <property type="term" value="C:plasma membrane"/>
    <property type="evidence" value="ECO:0007669"/>
    <property type="project" value="TreeGrafter"/>
</dbReference>
<dbReference type="GO" id="GO:0043709">
    <property type="term" value="P:cell adhesion involved in single-species biofilm formation"/>
    <property type="evidence" value="ECO:0007669"/>
    <property type="project" value="TreeGrafter"/>
</dbReference>
<dbReference type="GO" id="GO:0052621">
    <property type="term" value="F:diguanylate cyclase activity"/>
    <property type="evidence" value="ECO:0007669"/>
    <property type="project" value="UniProtKB-EC"/>
</dbReference>
<feature type="transmembrane region" description="Helical" evidence="3">
    <location>
        <begin position="342"/>
        <end position="364"/>
    </location>
</feature>
<keyword evidence="3" id="KW-0812">Transmembrane</keyword>
<dbReference type="RefSeq" id="WP_175168658.1">
    <property type="nucleotide sequence ID" value="NZ_CADIJQ010000001.1"/>
</dbReference>
<organism evidence="5 6">
    <name type="scientific">Achromobacter kerstersii</name>
    <dbReference type="NCBI Taxonomy" id="1353890"/>
    <lineage>
        <taxon>Bacteria</taxon>
        <taxon>Pseudomonadati</taxon>
        <taxon>Pseudomonadota</taxon>
        <taxon>Betaproteobacteria</taxon>
        <taxon>Burkholderiales</taxon>
        <taxon>Alcaligenaceae</taxon>
        <taxon>Achromobacter</taxon>
    </lineage>
</organism>
<dbReference type="EMBL" id="CADIJQ010000001">
    <property type="protein sequence ID" value="CAB3659679.1"/>
    <property type="molecule type" value="Genomic_DNA"/>
</dbReference>
<dbReference type="EC" id="2.7.7.65" evidence="1"/>
<dbReference type="PROSITE" id="PS50887">
    <property type="entry name" value="GGDEF"/>
    <property type="match status" value="1"/>
</dbReference>
<dbReference type="InterPro" id="IPR043128">
    <property type="entry name" value="Rev_trsase/Diguanyl_cyclase"/>
</dbReference>
<protein>
    <recommendedName>
        <fullName evidence="1">diguanylate cyclase</fullName>
        <ecNumber evidence="1">2.7.7.65</ecNumber>
    </recommendedName>
</protein>
<keyword evidence="3" id="KW-1133">Transmembrane helix</keyword>
<evidence type="ECO:0000256" key="2">
    <source>
        <dbReference type="ARBA" id="ARBA00034247"/>
    </source>
</evidence>
<dbReference type="SMART" id="SM00267">
    <property type="entry name" value="GGDEF"/>
    <property type="match status" value="1"/>
</dbReference>
<reference evidence="5 6" key="1">
    <citation type="submission" date="2020-04" db="EMBL/GenBank/DDBJ databases">
        <authorList>
            <person name="De Canck E."/>
        </authorList>
    </citation>
    <scope>NUCLEOTIDE SEQUENCE [LARGE SCALE GENOMIC DNA]</scope>
    <source>
        <strain evidence="5 6">LMG 3441</strain>
    </source>
</reference>
<dbReference type="PANTHER" id="PTHR45138">
    <property type="entry name" value="REGULATORY COMPONENTS OF SENSORY TRANSDUCTION SYSTEM"/>
    <property type="match status" value="1"/>
</dbReference>
<dbReference type="GO" id="GO:1902201">
    <property type="term" value="P:negative regulation of bacterial-type flagellum-dependent cell motility"/>
    <property type="evidence" value="ECO:0007669"/>
    <property type="project" value="TreeGrafter"/>
</dbReference>
<comment type="catalytic activity">
    <reaction evidence="2">
        <text>2 GTP = 3',3'-c-di-GMP + 2 diphosphate</text>
        <dbReference type="Rhea" id="RHEA:24898"/>
        <dbReference type="ChEBI" id="CHEBI:33019"/>
        <dbReference type="ChEBI" id="CHEBI:37565"/>
        <dbReference type="ChEBI" id="CHEBI:58805"/>
        <dbReference type="EC" id="2.7.7.65"/>
    </reaction>
</comment>
<dbReference type="Gene3D" id="3.30.450.20">
    <property type="entry name" value="PAS domain"/>
    <property type="match status" value="1"/>
</dbReference>
<dbReference type="Gene3D" id="3.30.70.270">
    <property type="match status" value="1"/>
</dbReference>
<keyword evidence="6" id="KW-1185">Reference proteome</keyword>
<dbReference type="Pfam" id="PF00990">
    <property type="entry name" value="GGDEF"/>
    <property type="match status" value="1"/>
</dbReference>
<dbReference type="AlphaFoldDB" id="A0A6S6Z321"/>
<accession>A0A6S6Z321</accession>
<gene>
    <name evidence="5" type="ORF">LMG3441_00490</name>
</gene>
<dbReference type="PANTHER" id="PTHR45138:SF9">
    <property type="entry name" value="DIGUANYLATE CYCLASE DGCM-RELATED"/>
    <property type="match status" value="1"/>
</dbReference>
<sequence>MATNVKASCFERLARKGNDVSLQRGRQEQPLRPTVRRVTLSLAIAWLALVAGLGWWISQRIVTAQLASLAASAEYEAKTTVRVMDRLFTEMVSVANMVARQSLVIELAIRYRTDAPGAAALTRQERAAQFTRDPLVRRVGDVMNALANDLRYARIYMNNMSDDTVTASNWAEPDSIVGMIYSGRPYLIDALRTGNGHSFGIARLNKSPSYFVASRIEDSNDVPLGSVTVKFDAPEVALYLTGRHVALLVNRQGRVITASSEPFMLRNVATLLPPGTVLPPDGEEEPGELMDVRPTGGSDRADQWLIDGKPYLLRQQPLSGTQYQLLTLASLEHLAPMQKQHFWMAALVAVVGLILILLSGHVASQILMRRQDERYAANYDALTGLPNRRAVLAELDRLFVLAKRTQQWVLVAFIDLDGFKPINDTYGHEAGDRFLIEVGRRMSAGLRASDMLGRWGGDEFVVIGLVAPSTSDDPQRVVAEMRSRLALPLIGTYTLGECRLDYRGASFGIVSVDPAVSSLQAALKEADQLMYADKQARRARQTSQEYANPMVQAS</sequence>
<evidence type="ECO:0000256" key="3">
    <source>
        <dbReference type="SAM" id="Phobius"/>
    </source>
</evidence>
<evidence type="ECO:0000313" key="6">
    <source>
        <dbReference type="Proteomes" id="UP000494269"/>
    </source>
</evidence>
<evidence type="ECO:0000256" key="1">
    <source>
        <dbReference type="ARBA" id="ARBA00012528"/>
    </source>
</evidence>
<feature type="transmembrane region" description="Helical" evidence="3">
    <location>
        <begin position="38"/>
        <end position="57"/>
    </location>
</feature>
<evidence type="ECO:0000313" key="5">
    <source>
        <dbReference type="EMBL" id="CAB3659679.1"/>
    </source>
</evidence>
<dbReference type="InterPro" id="IPR050469">
    <property type="entry name" value="Diguanylate_Cyclase"/>
</dbReference>
<name>A0A6S6Z321_9BURK</name>
<evidence type="ECO:0000259" key="4">
    <source>
        <dbReference type="PROSITE" id="PS50887"/>
    </source>
</evidence>
<dbReference type="Proteomes" id="UP000494269">
    <property type="component" value="Unassembled WGS sequence"/>
</dbReference>
<dbReference type="CDD" id="cd01949">
    <property type="entry name" value="GGDEF"/>
    <property type="match status" value="1"/>
</dbReference>
<dbReference type="SUPFAM" id="SSF55073">
    <property type="entry name" value="Nucleotide cyclase"/>
    <property type="match status" value="1"/>
</dbReference>
<dbReference type="NCBIfam" id="TIGR00254">
    <property type="entry name" value="GGDEF"/>
    <property type="match status" value="1"/>
</dbReference>
<dbReference type="InterPro" id="IPR029787">
    <property type="entry name" value="Nucleotide_cyclase"/>
</dbReference>